<comment type="catalytic activity">
    <reaction evidence="1">
        <text>aldehydo-D-ribose 5-phosphate = D-ribulose 5-phosphate</text>
        <dbReference type="Rhea" id="RHEA:14657"/>
        <dbReference type="ChEBI" id="CHEBI:58121"/>
        <dbReference type="ChEBI" id="CHEBI:58273"/>
        <dbReference type="EC" id="5.3.1.6"/>
    </reaction>
</comment>
<dbReference type="Gene3D" id="3.40.50.1360">
    <property type="match status" value="1"/>
</dbReference>
<accession>A0A383AYB5</accession>
<dbReference type="SUPFAM" id="SSF100950">
    <property type="entry name" value="NagB/RpiA/CoA transferase-like"/>
    <property type="match status" value="1"/>
</dbReference>
<evidence type="ECO:0000256" key="3">
    <source>
        <dbReference type="ARBA" id="ARBA00023235"/>
    </source>
</evidence>
<evidence type="ECO:0000256" key="2">
    <source>
        <dbReference type="ARBA" id="ARBA00011959"/>
    </source>
</evidence>
<dbReference type="InterPro" id="IPR037171">
    <property type="entry name" value="NagB/RpiA_transferase-like"/>
</dbReference>
<dbReference type="EC" id="5.3.1.6" evidence="2"/>
<dbReference type="HAMAP" id="MF_00170">
    <property type="entry name" value="Rib_5P_isom_A"/>
    <property type="match status" value="1"/>
</dbReference>
<dbReference type="GO" id="GO:0006014">
    <property type="term" value="P:D-ribose metabolic process"/>
    <property type="evidence" value="ECO:0007669"/>
    <property type="project" value="TreeGrafter"/>
</dbReference>
<dbReference type="FunFam" id="3.40.50.1360:FF:000001">
    <property type="entry name" value="Ribose-5-phosphate isomerase A"/>
    <property type="match status" value="1"/>
</dbReference>
<reference evidence="5" key="1">
    <citation type="submission" date="2018-05" db="EMBL/GenBank/DDBJ databases">
        <authorList>
            <person name="Lanie J.A."/>
            <person name="Ng W.-L."/>
            <person name="Kazmierczak K.M."/>
            <person name="Andrzejewski T.M."/>
            <person name="Davidsen T.M."/>
            <person name="Wayne K.J."/>
            <person name="Tettelin H."/>
            <person name="Glass J.I."/>
            <person name="Rusch D."/>
            <person name="Podicherti R."/>
            <person name="Tsui H.-C.T."/>
            <person name="Winkler M.E."/>
        </authorList>
    </citation>
    <scope>NUCLEOTIDE SEQUENCE</scope>
</reference>
<dbReference type="PANTHER" id="PTHR11934">
    <property type="entry name" value="RIBOSE-5-PHOSPHATE ISOMERASE"/>
    <property type="match status" value="1"/>
</dbReference>
<dbReference type="InterPro" id="IPR020672">
    <property type="entry name" value="Ribose5P_isomerase_typA_subgr"/>
</dbReference>
<evidence type="ECO:0000256" key="1">
    <source>
        <dbReference type="ARBA" id="ARBA00001713"/>
    </source>
</evidence>
<dbReference type="Pfam" id="PF06026">
    <property type="entry name" value="Rib_5-P_isom_A"/>
    <property type="match status" value="1"/>
</dbReference>
<dbReference type="PANTHER" id="PTHR11934:SF0">
    <property type="entry name" value="RIBOSE-5-PHOSPHATE ISOMERASE"/>
    <property type="match status" value="1"/>
</dbReference>
<evidence type="ECO:0000313" key="5">
    <source>
        <dbReference type="EMBL" id="SVE12827.1"/>
    </source>
</evidence>
<proteinExistence type="inferred from homology"/>
<dbReference type="CDD" id="cd01398">
    <property type="entry name" value="RPI_A"/>
    <property type="match status" value="1"/>
</dbReference>
<dbReference type="AlphaFoldDB" id="A0A383AYB5"/>
<dbReference type="GO" id="GO:0004751">
    <property type="term" value="F:ribose-5-phosphate isomerase activity"/>
    <property type="evidence" value="ECO:0007669"/>
    <property type="project" value="UniProtKB-EC"/>
</dbReference>
<dbReference type="GO" id="GO:0009052">
    <property type="term" value="P:pentose-phosphate shunt, non-oxidative branch"/>
    <property type="evidence" value="ECO:0007669"/>
    <property type="project" value="InterPro"/>
</dbReference>
<dbReference type="NCBIfam" id="TIGR00021">
    <property type="entry name" value="rpiA"/>
    <property type="match status" value="1"/>
</dbReference>
<dbReference type="NCBIfam" id="NF001924">
    <property type="entry name" value="PRK00702.1"/>
    <property type="match status" value="1"/>
</dbReference>
<dbReference type="GO" id="GO:0005829">
    <property type="term" value="C:cytosol"/>
    <property type="evidence" value="ECO:0007669"/>
    <property type="project" value="TreeGrafter"/>
</dbReference>
<dbReference type="EMBL" id="UINC01196001">
    <property type="protein sequence ID" value="SVE12827.1"/>
    <property type="molecule type" value="Genomic_DNA"/>
</dbReference>
<name>A0A383AYB5_9ZZZZ</name>
<dbReference type="Gene3D" id="3.30.70.260">
    <property type="match status" value="1"/>
</dbReference>
<keyword evidence="3" id="KW-0413">Isomerase</keyword>
<dbReference type="FunFam" id="3.30.70.260:FF:000004">
    <property type="entry name" value="Ribose-5-phosphate isomerase A"/>
    <property type="match status" value="1"/>
</dbReference>
<organism evidence="5">
    <name type="scientific">marine metagenome</name>
    <dbReference type="NCBI Taxonomy" id="408172"/>
    <lineage>
        <taxon>unclassified sequences</taxon>
        <taxon>metagenomes</taxon>
        <taxon>ecological metagenomes</taxon>
    </lineage>
</organism>
<dbReference type="SUPFAM" id="SSF75445">
    <property type="entry name" value="D-ribose-5-phosphate isomerase (RpiA), lid domain"/>
    <property type="match status" value="1"/>
</dbReference>
<sequence length="238" mass="25754">MPANAGIFHSNCTPNECDNMNQSAKKLNTAKASLEYIQDGMVLGVGTGSTVNILIDLLPAFRNKIEAVVSSSVETKARLEQHSFKGSMLNQVGDVDLYIDGADEATKHLHLIKGGGGALTREKVLAGAAHKFICIVDDSKLVSTLGTFPLPIEVIPMAQSFVARQLVKLHGQPIWREKFVTDNGNHILDIHNLTISNPPEMETTLNQLPGVLTVGIFSHRPADILIIANDSGVRKIEQ</sequence>
<gene>
    <name evidence="5" type="ORF">METZ01_LOCUS465681</name>
</gene>
<evidence type="ECO:0000256" key="4">
    <source>
        <dbReference type="ARBA" id="ARBA00029734"/>
    </source>
</evidence>
<dbReference type="InterPro" id="IPR004788">
    <property type="entry name" value="Ribose5P_isomerase_type_A"/>
</dbReference>
<protein>
    <recommendedName>
        <fullName evidence="2">ribose-5-phosphate isomerase</fullName>
        <ecNumber evidence="2">5.3.1.6</ecNumber>
    </recommendedName>
    <alternativeName>
        <fullName evidence="4">Phosphoriboisomerase</fullName>
    </alternativeName>
</protein>